<accession>A0A5E4Y7K0</accession>
<keyword evidence="3" id="KW-1185">Reference proteome</keyword>
<proteinExistence type="predicted"/>
<dbReference type="AlphaFoldDB" id="A0A5E4Y7K0"/>
<evidence type="ECO:0000313" key="2">
    <source>
        <dbReference type="EMBL" id="VVE44510.1"/>
    </source>
</evidence>
<feature type="region of interest" description="Disordered" evidence="1">
    <location>
        <begin position="494"/>
        <end position="534"/>
    </location>
</feature>
<organism evidence="2 3">
    <name type="scientific">Pandoraea pneumonica</name>
    <dbReference type="NCBI Taxonomy" id="2508299"/>
    <lineage>
        <taxon>Bacteria</taxon>
        <taxon>Pseudomonadati</taxon>
        <taxon>Pseudomonadota</taxon>
        <taxon>Betaproteobacteria</taxon>
        <taxon>Burkholderiales</taxon>
        <taxon>Burkholderiaceae</taxon>
        <taxon>Pandoraea</taxon>
    </lineage>
</organism>
<feature type="region of interest" description="Disordered" evidence="1">
    <location>
        <begin position="300"/>
        <end position="321"/>
    </location>
</feature>
<gene>
    <name evidence="2" type="ORF">PPN31114_04336</name>
</gene>
<reference evidence="2 3" key="1">
    <citation type="submission" date="2019-08" db="EMBL/GenBank/DDBJ databases">
        <authorList>
            <person name="Peeters C."/>
        </authorList>
    </citation>
    <scope>NUCLEOTIDE SEQUENCE [LARGE SCALE GENOMIC DNA]</scope>
    <source>
        <strain evidence="2 3">LMG 31114</strain>
    </source>
</reference>
<dbReference type="Proteomes" id="UP000366945">
    <property type="component" value="Unassembled WGS sequence"/>
</dbReference>
<protein>
    <submittedName>
        <fullName evidence="2">Uncharacterized protein</fullName>
    </submittedName>
</protein>
<dbReference type="EMBL" id="CABPSK010000004">
    <property type="protein sequence ID" value="VVE44510.1"/>
    <property type="molecule type" value="Genomic_DNA"/>
</dbReference>
<evidence type="ECO:0000256" key="1">
    <source>
        <dbReference type="SAM" id="MobiDB-lite"/>
    </source>
</evidence>
<evidence type="ECO:0000313" key="3">
    <source>
        <dbReference type="Proteomes" id="UP000366945"/>
    </source>
</evidence>
<feature type="compositionally biased region" description="Basic residues" evidence="1">
    <location>
        <begin position="517"/>
        <end position="534"/>
    </location>
</feature>
<name>A0A5E4Y7K0_9BURK</name>
<sequence>MPSSVNFKPDIINPTALTTEILGWQQGDPRQQACVERTWNPGEILAWLIKGSIQQNIDAVKNCSELYGTLELSRFNETAIALTRPGEGLGTLQVYNRYCAPFATAVGMGLALLAASNVKALMSERFASWLRPEHWMPRNMAGKSAQPTEYDTWREAQEIHLSLDERRANRQYDDALSLTRKPNPDRPLADIEIARALVVHLSNTPQDTDLKSHRVTQLCALLAHGLGFSLDADYAKSIFLDTHPHTLIQHNDSFALLHALLAPDWEHDKEGAPTFSVHPVDVQLFDPEETTSDLLAPYRAIDDDSASPDSSATRAREIRESRERLTDKAALERVRSRVVTGIAASVRHECDRTPLGWRVTAKIELIIATSTDMTYGEMLERLGVAVMGDISVRGYWRWDGDPPDDEYGPAPASMPEHVAKWLVRVLASEPELPDMTDTQTSSLAASLTALARMDTPASLGVGSPEWNDLVKGVEIIGERHWYASFAQVCHAGRTGEVPPFDAPGGDDGNPPDQPGPWRKKPPRSSKSRHRRTQR</sequence>